<feature type="compositionally biased region" description="Low complexity" evidence="1">
    <location>
        <begin position="73"/>
        <end position="105"/>
    </location>
</feature>
<keyword evidence="3" id="KW-1185">Reference proteome</keyword>
<dbReference type="Proteomes" id="UP000827549">
    <property type="component" value="Chromosome 6"/>
</dbReference>
<dbReference type="RefSeq" id="XP_062631084.1">
    <property type="nucleotide sequence ID" value="XM_062775100.1"/>
</dbReference>
<feature type="compositionally biased region" description="Low complexity" evidence="1">
    <location>
        <begin position="39"/>
        <end position="48"/>
    </location>
</feature>
<gene>
    <name evidence="2" type="ORF">LOC62_06G008558</name>
</gene>
<protein>
    <submittedName>
        <fullName evidence="2">Uncharacterized protein</fullName>
    </submittedName>
</protein>
<evidence type="ECO:0000313" key="2">
    <source>
        <dbReference type="EMBL" id="WOO85058.1"/>
    </source>
</evidence>
<sequence length="192" mass="19788">MTNSPRRSFWRKVFCMADVEAEKRKSVDTTTSTFEEKPVVAPTTVKPSAPAPAPKPAPAPIPKFTVKPKDAAKPAPKTVPAASFARTGGSTTRSTSTRYDNYTTTPMVVPDVCDNSAPMEPRHHGGHHSGGHDSGPSTAYDPPSTSYDPPSTTFDSGPSYDSGPSFSSDSGGGGGFDSGGGGGGCDSGSSSW</sequence>
<feature type="compositionally biased region" description="Pro residues" evidence="1">
    <location>
        <begin position="49"/>
        <end position="61"/>
    </location>
</feature>
<feature type="compositionally biased region" description="Gly residues" evidence="1">
    <location>
        <begin position="170"/>
        <end position="186"/>
    </location>
</feature>
<evidence type="ECO:0000256" key="1">
    <source>
        <dbReference type="SAM" id="MobiDB-lite"/>
    </source>
</evidence>
<dbReference type="EMBL" id="CP086719">
    <property type="protein sequence ID" value="WOO85058.1"/>
    <property type="molecule type" value="Genomic_DNA"/>
</dbReference>
<proteinExistence type="predicted"/>
<name>A0AAF0YK22_9TREE</name>
<feature type="compositionally biased region" description="Low complexity" evidence="1">
    <location>
        <begin position="140"/>
        <end position="169"/>
    </location>
</feature>
<accession>A0AAF0YK22</accession>
<reference evidence="2" key="1">
    <citation type="submission" date="2023-10" db="EMBL/GenBank/DDBJ databases">
        <authorList>
            <person name="Noh H."/>
        </authorList>
    </citation>
    <scope>NUCLEOTIDE SEQUENCE</scope>
    <source>
        <strain evidence="2">DUCC4014</strain>
    </source>
</reference>
<dbReference type="GeneID" id="87811722"/>
<dbReference type="AlphaFoldDB" id="A0AAF0YK22"/>
<feature type="region of interest" description="Disordered" evidence="1">
    <location>
        <begin position="24"/>
        <end position="192"/>
    </location>
</feature>
<organism evidence="2 3">
    <name type="scientific">Vanrija pseudolonga</name>
    <dbReference type="NCBI Taxonomy" id="143232"/>
    <lineage>
        <taxon>Eukaryota</taxon>
        <taxon>Fungi</taxon>
        <taxon>Dikarya</taxon>
        <taxon>Basidiomycota</taxon>
        <taxon>Agaricomycotina</taxon>
        <taxon>Tremellomycetes</taxon>
        <taxon>Trichosporonales</taxon>
        <taxon>Trichosporonaceae</taxon>
        <taxon>Vanrija</taxon>
    </lineage>
</organism>
<evidence type="ECO:0000313" key="3">
    <source>
        <dbReference type="Proteomes" id="UP000827549"/>
    </source>
</evidence>